<accession>A0A132NUS6</accession>
<dbReference type="InterPro" id="IPR056842">
    <property type="entry name" value="THADA-like_TPR_C"/>
</dbReference>
<evidence type="ECO:0000313" key="2">
    <source>
        <dbReference type="EMBL" id="KWX13843.1"/>
    </source>
</evidence>
<comment type="caution">
    <text evidence="2">The sequence shown here is derived from an EMBL/GenBank/DDBJ whole genome shotgun (WGS) entry which is preliminary data.</text>
</comment>
<name>A0A132NUS6_GIAIN</name>
<reference evidence="2 3" key="1">
    <citation type="journal article" date="2015" name="Mol. Biochem. Parasitol.">
        <title>Identification of polymorphic genes for use in assemblage B genotyping assays through comparative genomics of multiple assemblage B Giardia duodenalis isolates.</title>
        <authorList>
            <person name="Wielinga C."/>
            <person name="Thompson R.C."/>
            <person name="Monis P."/>
            <person name="Ryan U."/>
        </authorList>
    </citation>
    <scope>NUCLEOTIDE SEQUENCE [LARGE SCALE GENOMIC DNA]</scope>
    <source>
        <strain evidence="2 3">BAH15c1</strain>
    </source>
</reference>
<feature type="domain" description="tRNA (32-2'-O)-methyltransferase regulator THADA-like C-terminal TPR repeats region" evidence="1">
    <location>
        <begin position="709"/>
        <end position="806"/>
    </location>
</feature>
<dbReference type="Proteomes" id="UP000070089">
    <property type="component" value="Unassembled WGS sequence"/>
</dbReference>
<dbReference type="AlphaFoldDB" id="A0A132NUS6"/>
<proteinExistence type="predicted"/>
<dbReference type="OrthoDB" id="10255140at2759"/>
<dbReference type="EMBL" id="JXTI01000054">
    <property type="protein sequence ID" value="KWX13843.1"/>
    <property type="molecule type" value="Genomic_DNA"/>
</dbReference>
<dbReference type="VEuPathDB" id="GiardiaDB:QR46_2183"/>
<protein>
    <recommendedName>
        <fullName evidence="1">tRNA (32-2'-O)-methyltransferase regulator THADA-like C-terminal TPR repeats region domain-containing protein</fullName>
    </recommendedName>
</protein>
<evidence type="ECO:0000259" key="1">
    <source>
        <dbReference type="Pfam" id="PF25151"/>
    </source>
</evidence>
<dbReference type="PROSITE" id="PS51257">
    <property type="entry name" value="PROKAR_LIPOPROTEIN"/>
    <property type="match status" value="1"/>
</dbReference>
<organism evidence="2 3">
    <name type="scientific">Giardia duodenalis assemblage B</name>
    <dbReference type="NCBI Taxonomy" id="1394984"/>
    <lineage>
        <taxon>Eukaryota</taxon>
        <taxon>Metamonada</taxon>
        <taxon>Diplomonadida</taxon>
        <taxon>Hexamitidae</taxon>
        <taxon>Giardiinae</taxon>
        <taxon>Giardia</taxon>
    </lineage>
</organism>
<gene>
    <name evidence="2" type="ORF">QR46_2183</name>
</gene>
<sequence length="875" mass="97043">MLSRDVLWGLSPAAIGSCEHCSREYTPEVVNKLVLLSTWVSCPRNQQAEAHLIVSLGVKLVRYRINTLHSKLKSLHAKQNSESLTSEEGSKLGALISKINAEEQLLWSSFAMLFEQTAIETILRYDFPSKTLPVFGFKILHAVIENINLLGGSLPISCLDLMVELAILSKNSSHVALLPVLFDFIQTSFSMERQHTPILGKIQAKLEAQYIELLPSSQSSIKAFASALFLVSAAVEKLTSNTMFLPLTSLVDASKLDDFLQLLSRGPVELTNKEVLRCLTDCMLQAEVMVFSILFYTKITAGVDSSRAVALHTEAAVPQFVKRYLRDCRQLSSRFPLYIQTTLRGMVEHPHIFKYLNIEDQLDIAADDIHVYEPEDENVQACTDMCAGVFSEHGLISSRDIYHIASWSLVLSSAELFWATSRLIDIHSLSLLKVHKYTQDVTVMIRTLAPIFHKEVIGSCRTPFQNLVAHLAKQPCTQQEAESTRIALTAINRTLLSLIGSHQVPISRGSGSLPALILSYVNGIVSELQRSHTTKDLIAYEFLAQSTLEPDSVNNSFISKSPKTSAADKESRECEQHVPHRQWPTLLHNEWYLYLNKSIASVLNALLRNMATLRLLGHKSDTRSAIHSMLVLRVLLLEADIPFDFKTFSRIAGELITLLERYGSENYLFKCAAFSALMGLATRIARQTSKHHKRYHIEDLFLSRVFRSSTYALKSDPGLFALLQVLASCAPSQTTASFLRSSHPHVLSTVITCLSAPNIHLRVSAARATSPIFGTGSNALSCLFTEIESTRLVTINGLHGIILACRILIRPYTPFKEGRGHPLLESIKLKATASDLAACKSLIEPFLLLHADGLKALTTANVCVSELNGILADLS</sequence>
<evidence type="ECO:0000313" key="3">
    <source>
        <dbReference type="Proteomes" id="UP000070089"/>
    </source>
</evidence>
<dbReference type="Pfam" id="PF25151">
    <property type="entry name" value="TPR_Trm732_C"/>
    <property type="match status" value="1"/>
</dbReference>